<sequence length="98" mass="11404">MWSYKDDMLQNQLSYQDCPANKTYGSFGDCPMSCYLLTPRDPEPCTMRLNWGCKCQEGYVLLEHKVFSSNALNRKTVLLNPKMTQLLLKVSTMTQRRQ</sequence>
<dbReference type="Proteomes" id="UP000807504">
    <property type="component" value="Unassembled WGS sequence"/>
</dbReference>
<name>A0A8T0DZZ2_ARGBR</name>
<protein>
    <submittedName>
        <fullName evidence="1">Uncharacterized protein</fullName>
    </submittedName>
</protein>
<dbReference type="InterPro" id="IPR036084">
    <property type="entry name" value="Ser_inhib-like_sf"/>
</dbReference>
<proteinExistence type="predicted"/>
<dbReference type="CDD" id="cd19941">
    <property type="entry name" value="TIL"/>
    <property type="match status" value="1"/>
</dbReference>
<evidence type="ECO:0000313" key="2">
    <source>
        <dbReference type="Proteomes" id="UP000807504"/>
    </source>
</evidence>
<keyword evidence="2" id="KW-1185">Reference proteome</keyword>
<dbReference type="SUPFAM" id="SSF57567">
    <property type="entry name" value="Serine protease inhibitors"/>
    <property type="match status" value="1"/>
</dbReference>
<comment type="caution">
    <text evidence="1">The sequence shown here is derived from an EMBL/GenBank/DDBJ whole genome shotgun (WGS) entry which is preliminary data.</text>
</comment>
<organism evidence="1 2">
    <name type="scientific">Argiope bruennichi</name>
    <name type="common">Wasp spider</name>
    <name type="synonym">Aranea bruennichi</name>
    <dbReference type="NCBI Taxonomy" id="94029"/>
    <lineage>
        <taxon>Eukaryota</taxon>
        <taxon>Metazoa</taxon>
        <taxon>Ecdysozoa</taxon>
        <taxon>Arthropoda</taxon>
        <taxon>Chelicerata</taxon>
        <taxon>Arachnida</taxon>
        <taxon>Araneae</taxon>
        <taxon>Araneomorphae</taxon>
        <taxon>Entelegynae</taxon>
        <taxon>Araneoidea</taxon>
        <taxon>Araneidae</taxon>
        <taxon>Argiope</taxon>
    </lineage>
</organism>
<reference evidence="1" key="1">
    <citation type="journal article" date="2020" name="bioRxiv">
        <title>Chromosome-level reference genome of the European wasp spider Argiope bruennichi: a resource for studies on range expansion and evolutionary adaptation.</title>
        <authorList>
            <person name="Sheffer M.M."/>
            <person name="Hoppe A."/>
            <person name="Krehenwinkel H."/>
            <person name="Uhl G."/>
            <person name="Kuss A.W."/>
            <person name="Jensen L."/>
            <person name="Jensen C."/>
            <person name="Gillespie R.G."/>
            <person name="Hoff K.J."/>
            <person name="Prost S."/>
        </authorList>
    </citation>
    <scope>NUCLEOTIDE SEQUENCE</scope>
</reference>
<dbReference type="AlphaFoldDB" id="A0A8T0DZZ2"/>
<dbReference type="EMBL" id="JABXBU010002231">
    <property type="protein sequence ID" value="KAF8763251.1"/>
    <property type="molecule type" value="Genomic_DNA"/>
</dbReference>
<gene>
    <name evidence="1" type="ORF">HNY73_021453</name>
</gene>
<reference evidence="1" key="2">
    <citation type="submission" date="2020-06" db="EMBL/GenBank/DDBJ databases">
        <authorList>
            <person name="Sheffer M."/>
        </authorList>
    </citation>
    <scope>NUCLEOTIDE SEQUENCE</scope>
</reference>
<evidence type="ECO:0000313" key="1">
    <source>
        <dbReference type="EMBL" id="KAF8763251.1"/>
    </source>
</evidence>
<accession>A0A8T0DZZ2</accession>
<dbReference type="Gene3D" id="2.10.25.10">
    <property type="entry name" value="Laminin"/>
    <property type="match status" value="1"/>
</dbReference>